<feature type="transmembrane region" description="Helical" evidence="9">
    <location>
        <begin position="556"/>
        <end position="577"/>
    </location>
</feature>
<evidence type="ECO:0000313" key="11">
    <source>
        <dbReference type="Proteomes" id="UP000886885"/>
    </source>
</evidence>
<dbReference type="Pfam" id="PF03552">
    <property type="entry name" value="Cellulose_synt"/>
    <property type="match status" value="1"/>
</dbReference>
<dbReference type="InterPro" id="IPR005150">
    <property type="entry name" value="Cellulose_synth"/>
</dbReference>
<dbReference type="OrthoDB" id="72851at2759"/>
<dbReference type="GO" id="GO:0030244">
    <property type="term" value="P:cellulose biosynthetic process"/>
    <property type="evidence" value="ECO:0007669"/>
    <property type="project" value="InterPro"/>
</dbReference>
<accession>A0A8X7ZQ79</accession>
<evidence type="ECO:0000256" key="7">
    <source>
        <dbReference type="ARBA" id="ARBA00023316"/>
    </source>
</evidence>
<feature type="transmembrane region" description="Helical" evidence="9">
    <location>
        <begin position="515"/>
        <end position="535"/>
    </location>
</feature>
<keyword evidence="2" id="KW-0328">Glycosyltransferase</keyword>
<evidence type="ECO:0000256" key="1">
    <source>
        <dbReference type="ARBA" id="ARBA00004308"/>
    </source>
</evidence>
<protein>
    <recommendedName>
        <fullName evidence="12">Cellulose synthase</fullName>
    </recommendedName>
</protein>
<proteinExistence type="predicted"/>
<gene>
    <name evidence="10" type="ORF">POTOM_018489</name>
</gene>
<feature type="transmembrane region" description="Helical" evidence="9">
    <location>
        <begin position="627"/>
        <end position="647"/>
    </location>
</feature>
<evidence type="ECO:0000256" key="6">
    <source>
        <dbReference type="ARBA" id="ARBA00023136"/>
    </source>
</evidence>
<name>A0A8X7ZQ79_POPTO</name>
<keyword evidence="6 9" id="KW-0472">Membrane</keyword>
<dbReference type="EMBL" id="JAAWWB010000009">
    <property type="protein sequence ID" value="KAG6775063.1"/>
    <property type="molecule type" value="Genomic_DNA"/>
</dbReference>
<evidence type="ECO:0000256" key="3">
    <source>
        <dbReference type="ARBA" id="ARBA00022679"/>
    </source>
</evidence>
<evidence type="ECO:0000256" key="9">
    <source>
        <dbReference type="SAM" id="Phobius"/>
    </source>
</evidence>
<feature type="compositionally biased region" description="Acidic residues" evidence="8">
    <location>
        <begin position="34"/>
        <end position="47"/>
    </location>
</feature>
<dbReference type="GO" id="GO:0016760">
    <property type="term" value="F:cellulose synthase (UDP-forming) activity"/>
    <property type="evidence" value="ECO:0007669"/>
    <property type="project" value="InterPro"/>
</dbReference>
<keyword evidence="11" id="KW-1185">Reference proteome</keyword>
<sequence>MEVSAGLVAGSHNRNELVVIRRDGEFAPRSVHGDEEEDGTDDLENEFNFDGRNSNRHGMQHHGGPESMLHHDPDLPHDLHHPLPQFPLLTNGQMVDDIPPEQHALVPSYMAPVGGDGKRIHPLPFSDSSLPGRLAAAAQPRSLDPSKDLAAYGYGSIAWKERMESWKQKQDKLQIMKRENGDYDDDDPDLPLIPPSLQINMKGLDGIQGPIYVGTGCVFRRHALYGYDAPKTKKSPTRTCNCLPKWCCGCFCSGRKKKKKTNKPKSELKKRNSRTFAPVGTLEGIEEGIEGIETENVAVTSEKKLENKFGQSSVFVASTLLEDGGTLKSASPASLLKEAIHVISCGYEDKSEWGKEVGWIYGSVTEDILTGFKMHCHGWRSIYCIPARPAFKGSAPINLSDRLHQVLRWALGSVEIFLSRHCPLWYGYGGGLKWLERLSYINATVYPLTSIPLLAYCTLPAVCLLTGKFITPELSNAASLWFLSLFICIFATSILEMRWSGVGIDEWWRNEQFWVIGGVSAHLFAVFQGLLKVLAGVDTNFTVTSKGGDDDEFSELYAFKWTTLLIPPTTLLIINLVGVVAGVSNAINNGYESWGPLFGKLFFAFWVIVHLYPFLKGLLGRQNRTPTIIIVWSILLASIFSLLWVRIDPFLAKSNGPLLEECGLDCN</sequence>
<feature type="region of interest" description="Disordered" evidence="8">
    <location>
        <begin position="28"/>
        <end position="67"/>
    </location>
</feature>
<evidence type="ECO:0000313" key="10">
    <source>
        <dbReference type="EMBL" id="KAG6775063.1"/>
    </source>
</evidence>
<dbReference type="AlphaFoldDB" id="A0A8X7ZQ79"/>
<feature type="transmembrane region" description="Helical" evidence="9">
    <location>
        <begin position="445"/>
        <end position="465"/>
    </location>
</feature>
<keyword evidence="3" id="KW-0808">Transferase</keyword>
<dbReference type="GO" id="GO:0012505">
    <property type="term" value="C:endomembrane system"/>
    <property type="evidence" value="ECO:0007669"/>
    <property type="project" value="UniProtKB-SubCell"/>
</dbReference>
<evidence type="ECO:0000256" key="8">
    <source>
        <dbReference type="SAM" id="MobiDB-lite"/>
    </source>
</evidence>
<evidence type="ECO:0000256" key="2">
    <source>
        <dbReference type="ARBA" id="ARBA00022676"/>
    </source>
</evidence>
<evidence type="ECO:0008006" key="12">
    <source>
        <dbReference type="Google" id="ProtNLM"/>
    </source>
</evidence>
<evidence type="ECO:0000256" key="5">
    <source>
        <dbReference type="ARBA" id="ARBA00022989"/>
    </source>
</evidence>
<keyword evidence="4 9" id="KW-0812">Transmembrane</keyword>
<dbReference type="Proteomes" id="UP000886885">
    <property type="component" value="Chromosome 5A"/>
</dbReference>
<feature type="transmembrane region" description="Helical" evidence="9">
    <location>
        <begin position="597"/>
        <end position="615"/>
    </location>
</feature>
<comment type="caution">
    <text evidence="10">The sequence shown here is derived from an EMBL/GenBank/DDBJ whole genome shotgun (WGS) entry which is preliminary data.</text>
</comment>
<keyword evidence="5 9" id="KW-1133">Transmembrane helix</keyword>
<evidence type="ECO:0000256" key="4">
    <source>
        <dbReference type="ARBA" id="ARBA00022692"/>
    </source>
</evidence>
<reference evidence="10" key="1">
    <citation type="journal article" date="2020" name="bioRxiv">
        <title>Hybrid origin of Populus tomentosa Carr. identified through genome sequencing and phylogenomic analysis.</title>
        <authorList>
            <person name="An X."/>
            <person name="Gao K."/>
            <person name="Chen Z."/>
            <person name="Li J."/>
            <person name="Yang X."/>
            <person name="Yang X."/>
            <person name="Zhou J."/>
            <person name="Guo T."/>
            <person name="Zhao T."/>
            <person name="Huang S."/>
            <person name="Miao D."/>
            <person name="Khan W.U."/>
            <person name="Rao P."/>
            <person name="Ye M."/>
            <person name="Lei B."/>
            <person name="Liao W."/>
            <person name="Wang J."/>
            <person name="Ji L."/>
            <person name="Li Y."/>
            <person name="Guo B."/>
            <person name="Mustafa N.S."/>
            <person name="Li S."/>
            <person name="Yun Q."/>
            <person name="Keller S.R."/>
            <person name="Mao J."/>
            <person name="Zhang R."/>
            <person name="Strauss S.H."/>
        </authorList>
    </citation>
    <scope>NUCLEOTIDE SEQUENCE</scope>
    <source>
        <strain evidence="10">GM15</strain>
        <tissue evidence="10">Leaf</tissue>
    </source>
</reference>
<comment type="subcellular location">
    <subcellularLocation>
        <location evidence="1">Endomembrane system</location>
    </subcellularLocation>
</comment>
<dbReference type="GO" id="GO:0016020">
    <property type="term" value="C:membrane"/>
    <property type="evidence" value="ECO:0007669"/>
    <property type="project" value="InterPro"/>
</dbReference>
<dbReference type="PANTHER" id="PTHR13301">
    <property type="entry name" value="X-BOX TRANSCRIPTION FACTOR-RELATED"/>
    <property type="match status" value="1"/>
</dbReference>
<organism evidence="10 11">
    <name type="scientific">Populus tomentosa</name>
    <name type="common">Chinese white poplar</name>
    <dbReference type="NCBI Taxonomy" id="118781"/>
    <lineage>
        <taxon>Eukaryota</taxon>
        <taxon>Viridiplantae</taxon>
        <taxon>Streptophyta</taxon>
        <taxon>Embryophyta</taxon>
        <taxon>Tracheophyta</taxon>
        <taxon>Spermatophyta</taxon>
        <taxon>Magnoliopsida</taxon>
        <taxon>eudicotyledons</taxon>
        <taxon>Gunneridae</taxon>
        <taxon>Pentapetalae</taxon>
        <taxon>rosids</taxon>
        <taxon>fabids</taxon>
        <taxon>Malpighiales</taxon>
        <taxon>Salicaceae</taxon>
        <taxon>Saliceae</taxon>
        <taxon>Populus</taxon>
    </lineage>
</organism>
<dbReference type="GO" id="GO:0071555">
    <property type="term" value="P:cell wall organization"/>
    <property type="evidence" value="ECO:0007669"/>
    <property type="project" value="UniProtKB-KW"/>
</dbReference>
<keyword evidence="7" id="KW-0961">Cell wall biogenesis/degradation</keyword>
<feature type="transmembrane region" description="Helical" evidence="9">
    <location>
        <begin position="477"/>
        <end position="495"/>
    </location>
</feature>